<dbReference type="AlphaFoldDB" id="A0A0B7J4G6"/>
<name>A0A0B7J4G6_9RICK</name>
<keyword evidence="2" id="KW-1185">Reference proteome</keyword>
<sequence>MMSKVGEKLNNIANDEGKIIYAKKKLLKYLETNNFTKVLAFKNCYEGNTGETLNVINITNDLLYRDEFSSLTDIEDTLEILTPLLGIFFPE</sequence>
<dbReference type="Proteomes" id="UP000018149">
    <property type="component" value="Chromosome I"/>
</dbReference>
<proteinExistence type="predicted"/>
<dbReference type="KEGG" id="rmc:RMONA_07770"/>
<dbReference type="HOGENOM" id="CLU_2425011_0_0_5"/>
<evidence type="ECO:0000313" key="1">
    <source>
        <dbReference type="EMBL" id="CEO17905.1"/>
    </source>
</evidence>
<dbReference type="EMBL" id="LN794217">
    <property type="protein sequence ID" value="CEO17905.1"/>
    <property type="molecule type" value="Genomic_DNA"/>
</dbReference>
<reference evidence="1 2" key="1">
    <citation type="submission" date="2015-01" db="EMBL/GenBank/DDBJ databases">
        <title>Draft genome sequence of Rickettsia monacensis strain IrR/Munich.</title>
        <authorList>
            <person name="Felsheim R.F."/>
            <person name="Johnson S.L."/>
            <person name="Kurtti T.J."/>
            <person name="Munderloh U.G."/>
        </authorList>
    </citation>
    <scope>NUCLEOTIDE SEQUENCE [LARGE SCALE GENOMIC DNA]</scope>
    <source>
        <strain evidence="1 2">IrR/Munich</strain>
    </source>
</reference>
<dbReference type="RefSeq" id="WP_023508034.1">
    <property type="nucleotide sequence ID" value="NZ_LN794217.1"/>
</dbReference>
<protein>
    <submittedName>
        <fullName evidence="1">Uncharacterized protein</fullName>
    </submittedName>
</protein>
<gene>
    <name evidence="1" type="ORF">RMONA_07770</name>
</gene>
<dbReference type="STRING" id="109232.RMONA_07770"/>
<organism evidence="1 2">
    <name type="scientific">Rickettsia monacensis</name>
    <dbReference type="NCBI Taxonomy" id="109232"/>
    <lineage>
        <taxon>Bacteria</taxon>
        <taxon>Pseudomonadati</taxon>
        <taxon>Pseudomonadota</taxon>
        <taxon>Alphaproteobacteria</taxon>
        <taxon>Rickettsiales</taxon>
        <taxon>Rickettsiaceae</taxon>
        <taxon>Rickettsieae</taxon>
        <taxon>Rickettsia</taxon>
        <taxon>spotted fever group</taxon>
    </lineage>
</organism>
<accession>A0A0B7J4G6</accession>
<evidence type="ECO:0000313" key="2">
    <source>
        <dbReference type="Proteomes" id="UP000018149"/>
    </source>
</evidence>